<sequence>MSAPYGGPPVLYDEPGPRARRRHRLAGLAFLAVLALAAWWVLETMGERHQLDAEKWRPFVEDARVWTAFLLPGLRTTVEAAALATVLALPLGALLGVALLAERRWIRAPTAALVDLGRAVPVLMLMLLCNEAYAQLRDIDPDSRPLYAVVTGLVIFNGAVVAEIFRAGVLALPSGQRDAARAVGMRGTQTMAYVLLPQAVTAMLPALTSQMVVIVKDTALGGEMLAFGELLHQVRLISANYGANTIACLTVVALLFVALNLLLTTLAARIESRARHGRKSTGAVVTRTPDQT</sequence>
<comment type="caution">
    <text evidence="9">The sequence shown here is derived from an EMBL/GenBank/DDBJ whole genome shotgun (WGS) entry which is preliminary data.</text>
</comment>
<evidence type="ECO:0000256" key="5">
    <source>
        <dbReference type="ARBA" id="ARBA00022989"/>
    </source>
</evidence>
<dbReference type="Gene3D" id="1.10.3720.10">
    <property type="entry name" value="MetI-like"/>
    <property type="match status" value="1"/>
</dbReference>
<dbReference type="NCBIfam" id="TIGR01726">
    <property type="entry name" value="HEQRo_perm_3TM"/>
    <property type="match status" value="1"/>
</dbReference>
<name>A0ABN2XLQ6_9ACTN</name>
<evidence type="ECO:0000256" key="6">
    <source>
        <dbReference type="ARBA" id="ARBA00023136"/>
    </source>
</evidence>
<evidence type="ECO:0000313" key="10">
    <source>
        <dbReference type="Proteomes" id="UP001500016"/>
    </source>
</evidence>
<evidence type="ECO:0000256" key="1">
    <source>
        <dbReference type="ARBA" id="ARBA00004651"/>
    </source>
</evidence>
<dbReference type="RefSeq" id="WP_344533595.1">
    <property type="nucleotide sequence ID" value="NZ_BAAAPE010000016.1"/>
</dbReference>
<accession>A0ABN2XLQ6</accession>
<proteinExistence type="inferred from homology"/>
<organism evidence="9 10">
    <name type="scientific">Streptomyces albiaxialis</name>
    <dbReference type="NCBI Taxonomy" id="329523"/>
    <lineage>
        <taxon>Bacteria</taxon>
        <taxon>Bacillati</taxon>
        <taxon>Actinomycetota</taxon>
        <taxon>Actinomycetes</taxon>
        <taxon>Kitasatosporales</taxon>
        <taxon>Streptomycetaceae</taxon>
        <taxon>Streptomyces</taxon>
    </lineage>
</organism>
<evidence type="ECO:0000256" key="2">
    <source>
        <dbReference type="ARBA" id="ARBA00022448"/>
    </source>
</evidence>
<keyword evidence="3" id="KW-1003">Cell membrane</keyword>
<dbReference type="CDD" id="cd06261">
    <property type="entry name" value="TM_PBP2"/>
    <property type="match status" value="1"/>
</dbReference>
<feature type="transmembrane region" description="Helical" evidence="7">
    <location>
        <begin position="113"/>
        <end position="134"/>
    </location>
</feature>
<dbReference type="InterPro" id="IPR035906">
    <property type="entry name" value="MetI-like_sf"/>
</dbReference>
<feature type="transmembrane region" description="Helical" evidence="7">
    <location>
        <begin position="80"/>
        <end position="101"/>
    </location>
</feature>
<feature type="domain" description="ABC transmembrane type-1" evidence="8">
    <location>
        <begin position="74"/>
        <end position="267"/>
    </location>
</feature>
<comment type="subcellular location">
    <subcellularLocation>
        <location evidence="1 7">Cell membrane</location>
        <topology evidence="1 7">Multi-pass membrane protein</topology>
    </subcellularLocation>
</comment>
<evidence type="ECO:0000259" key="8">
    <source>
        <dbReference type="PROSITE" id="PS50928"/>
    </source>
</evidence>
<keyword evidence="10" id="KW-1185">Reference proteome</keyword>
<dbReference type="Pfam" id="PF00528">
    <property type="entry name" value="BPD_transp_1"/>
    <property type="match status" value="1"/>
</dbReference>
<keyword evidence="2 7" id="KW-0813">Transport</keyword>
<dbReference type="Proteomes" id="UP001500016">
    <property type="component" value="Unassembled WGS sequence"/>
</dbReference>
<evidence type="ECO:0000256" key="4">
    <source>
        <dbReference type="ARBA" id="ARBA00022692"/>
    </source>
</evidence>
<keyword evidence="6 7" id="KW-0472">Membrane</keyword>
<dbReference type="InterPro" id="IPR010065">
    <property type="entry name" value="AA_ABC_transptr_permease_3TM"/>
</dbReference>
<dbReference type="PANTHER" id="PTHR30614">
    <property type="entry name" value="MEMBRANE COMPONENT OF AMINO ACID ABC TRANSPORTER"/>
    <property type="match status" value="1"/>
</dbReference>
<dbReference type="PANTHER" id="PTHR30614:SF21">
    <property type="entry name" value="AMINO ACID ABC TRANSPORTER PERMEASE"/>
    <property type="match status" value="1"/>
</dbReference>
<keyword evidence="4 7" id="KW-0812">Transmembrane</keyword>
<evidence type="ECO:0000256" key="7">
    <source>
        <dbReference type="RuleBase" id="RU363032"/>
    </source>
</evidence>
<comment type="similarity">
    <text evidence="7">Belongs to the binding-protein-dependent transport system permease family.</text>
</comment>
<dbReference type="SUPFAM" id="SSF161098">
    <property type="entry name" value="MetI-like"/>
    <property type="match status" value="1"/>
</dbReference>
<feature type="transmembrane region" description="Helical" evidence="7">
    <location>
        <begin position="241"/>
        <end position="268"/>
    </location>
</feature>
<feature type="transmembrane region" description="Helical" evidence="7">
    <location>
        <begin position="146"/>
        <end position="172"/>
    </location>
</feature>
<evidence type="ECO:0000313" key="9">
    <source>
        <dbReference type="EMBL" id="GAA2096823.1"/>
    </source>
</evidence>
<feature type="transmembrane region" description="Helical" evidence="7">
    <location>
        <begin position="193"/>
        <end position="215"/>
    </location>
</feature>
<protein>
    <submittedName>
        <fullName evidence="9">Amino acid ABC transporter permease</fullName>
    </submittedName>
</protein>
<dbReference type="InterPro" id="IPR043429">
    <property type="entry name" value="ArtM/GltK/GlnP/TcyL/YhdX-like"/>
</dbReference>
<feature type="transmembrane region" description="Helical" evidence="7">
    <location>
        <begin position="25"/>
        <end position="42"/>
    </location>
</feature>
<evidence type="ECO:0000256" key="3">
    <source>
        <dbReference type="ARBA" id="ARBA00022475"/>
    </source>
</evidence>
<dbReference type="PROSITE" id="PS50928">
    <property type="entry name" value="ABC_TM1"/>
    <property type="match status" value="1"/>
</dbReference>
<gene>
    <name evidence="9" type="ORF">GCM10009801_66690</name>
</gene>
<reference evidence="10" key="1">
    <citation type="journal article" date="2019" name="Int. J. Syst. Evol. Microbiol.">
        <title>The Global Catalogue of Microorganisms (GCM) 10K type strain sequencing project: providing services to taxonomists for standard genome sequencing and annotation.</title>
        <authorList>
            <consortium name="The Broad Institute Genomics Platform"/>
            <consortium name="The Broad Institute Genome Sequencing Center for Infectious Disease"/>
            <person name="Wu L."/>
            <person name="Ma J."/>
        </authorList>
    </citation>
    <scope>NUCLEOTIDE SEQUENCE [LARGE SCALE GENOMIC DNA]</scope>
    <source>
        <strain evidence="10">JCM 15478</strain>
    </source>
</reference>
<keyword evidence="5 7" id="KW-1133">Transmembrane helix</keyword>
<dbReference type="EMBL" id="BAAAPE010000016">
    <property type="protein sequence ID" value="GAA2096823.1"/>
    <property type="molecule type" value="Genomic_DNA"/>
</dbReference>
<dbReference type="InterPro" id="IPR000515">
    <property type="entry name" value="MetI-like"/>
</dbReference>